<feature type="domain" description="TsaA-like" evidence="3">
    <location>
        <begin position="37"/>
        <end position="165"/>
    </location>
</feature>
<evidence type="ECO:0000259" key="3">
    <source>
        <dbReference type="PROSITE" id="PS51668"/>
    </source>
</evidence>
<dbReference type="InterPro" id="IPR040372">
    <property type="entry name" value="YaeB-like"/>
</dbReference>
<dbReference type="PATRIC" id="fig|1618432.3.peg.406"/>
<feature type="non-terminal residue" evidence="4">
    <location>
        <position position="1"/>
    </location>
</feature>
<keyword evidence="1" id="KW-0949">S-adenosyl-L-methionine</keyword>
<evidence type="ECO:0000313" key="5">
    <source>
        <dbReference type="Proteomes" id="UP000034324"/>
    </source>
</evidence>
<dbReference type="EMBL" id="LBVC01000026">
    <property type="protein sequence ID" value="KKQ78300.1"/>
    <property type="molecule type" value="Genomic_DNA"/>
</dbReference>
<sequence length="177" mass="20373">MALWQLCYSHFRQPQMNMKTIFCAFLDSQDKKGVIKLKPLGKAKNSVKNPMLPGWQDVVTEIVIDKKFALGLDGIEDYSHIIIVYWMDQEKECHLKHHPQGREDIPYIGIFACRCPQRPNRIAISTVKLVSRKGNILKVLGLDIVNGTPILDIKPYTPQYDKVKNAKVPKWVNKLIF</sequence>
<dbReference type="InterPro" id="IPR036413">
    <property type="entry name" value="YaeB-like_sf"/>
</dbReference>
<comment type="similarity">
    <text evidence="2">Belongs to the tRNA methyltransferase O family.</text>
</comment>
<proteinExistence type="inferred from homology"/>
<dbReference type="PANTHER" id="PTHR12818">
    <property type="entry name" value="TRNA (ADENINE(37)-N6)-METHYLTRANSFERASE"/>
    <property type="match status" value="1"/>
</dbReference>
<dbReference type="AlphaFoldDB" id="A0A0G0KS15"/>
<evidence type="ECO:0000313" key="4">
    <source>
        <dbReference type="EMBL" id="KKQ78300.1"/>
    </source>
</evidence>
<name>A0A0G0KS15_9BACT</name>
<reference evidence="4 5" key="1">
    <citation type="journal article" date="2015" name="Nature">
        <title>rRNA introns, odd ribosomes, and small enigmatic genomes across a large radiation of phyla.</title>
        <authorList>
            <person name="Brown C.T."/>
            <person name="Hug L.A."/>
            <person name="Thomas B.C."/>
            <person name="Sharon I."/>
            <person name="Castelle C.J."/>
            <person name="Singh A."/>
            <person name="Wilkins M.J."/>
            <person name="Williams K.H."/>
            <person name="Banfield J.F."/>
        </authorList>
    </citation>
    <scope>NUCLEOTIDE SEQUENCE [LARGE SCALE GENOMIC DNA]</scope>
</reference>
<comment type="caution">
    <text evidence="4">The sequence shown here is derived from an EMBL/GenBank/DDBJ whole genome shotgun (WGS) entry which is preliminary data.</text>
</comment>
<evidence type="ECO:0000256" key="2">
    <source>
        <dbReference type="ARBA" id="ARBA00033753"/>
    </source>
</evidence>
<accession>A0A0G0KS15</accession>
<dbReference type="SUPFAM" id="SSF118196">
    <property type="entry name" value="YaeB-like"/>
    <property type="match status" value="1"/>
</dbReference>
<organism evidence="4 5">
    <name type="scientific">Candidatus Daviesbacteria bacterium GW2011_GWF2_38_6</name>
    <dbReference type="NCBI Taxonomy" id="1618432"/>
    <lineage>
        <taxon>Bacteria</taxon>
        <taxon>Candidatus Daviesiibacteriota</taxon>
    </lineage>
</organism>
<dbReference type="InterPro" id="IPR036414">
    <property type="entry name" value="YaeB_N_sf"/>
</dbReference>
<protein>
    <recommendedName>
        <fullName evidence="3">TsaA-like domain-containing protein</fullName>
    </recommendedName>
</protein>
<dbReference type="PROSITE" id="PS51668">
    <property type="entry name" value="TSAA_2"/>
    <property type="match status" value="1"/>
</dbReference>
<dbReference type="InterPro" id="IPR023370">
    <property type="entry name" value="TrmO-like_N"/>
</dbReference>
<dbReference type="Proteomes" id="UP000034324">
    <property type="component" value="Unassembled WGS sequence"/>
</dbReference>
<dbReference type="Gene3D" id="2.40.30.70">
    <property type="entry name" value="YaeB-like"/>
    <property type="match status" value="1"/>
</dbReference>
<dbReference type="Pfam" id="PF01980">
    <property type="entry name" value="TrmO_N"/>
    <property type="match status" value="1"/>
</dbReference>
<evidence type="ECO:0000256" key="1">
    <source>
        <dbReference type="ARBA" id="ARBA00022691"/>
    </source>
</evidence>
<dbReference type="PANTHER" id="PTHR12818:SF0">
    <property type="entry name" value="TRNA (ADENINE(37)-N6)-METHYLTRANSFERASE"/>
    <property type="match status" value="1"/>
</dbReference>
<gene>
    <name evidence="4" type="ORF">US99_C0026G0015</name>
</gene>
<dbReference type="CDD" id="cd09281">
    <property type="entry name" value="UPF0066"/>
    <property type="match status" value="1"/>
</dbReference>
<dbReference type="NCBIfam" id="TIGR00104">
    <property type="entry name" value="tRNA_TsaA"/>
    <property type="match status" value="1"/>
</dbReference>